<dbReference type="GO" id="GO:0005737">
    <property type="term" value="C:cytoplasm"/>
    <property type="evidence" value="ECO:0007669"/>
    <property type="project" value="TreeGrafter"/>
</dbReference>
<keyword evidence="5" id="KW-1185">Reference proteome</keyword>
<dbReference type="AlphaFoldDB" id="A0A8R1HKS0"/>
<dbReference type="InterPro" id="IPR036322">
    <property type="entry name" value="WD40_repeat_dom_sf"/>
</dbReference>
<name>A0A8R1HKS0_CAEJA</name>
<dbReference type="PROSITE" id="PS50082">
    <property type="entry name" value="WD_REPEATS_2"/>
    <property type="match status" value="1"/>
</dbReference>
<keyword evidence="2" id="KW-0677">Repeat</keyword>
<reference evidence="5" key="1">
    <citation type="submission" date="2010-08" db="EMBL/GenBank/DDBJ databases">
        <authorList>
            <consortium name="Caenorhabditis japonica Sequencing Consortium"/>
            <person name="Wilson R.K."/>
        </authorList>
    </citation>
    <scope>NUCLEOTIDE SEQUENCE [LARGE SCALE GENOMIC DNA]</scope>
    <source>
        <strain evidence="5">DF5081</strain>
    </source>
</reference>
<dbReference type="SMART" id="SM00320">
    <property type="entry name" value="WD40"/>
    <property type="match status" value="2"/>
</dbReference>
<evidence type="ECO:0000256" key="1">
    <source>
        <dbReference type="ARBA" id="ARBA00022574"/>
    </source>
</evidence>
<dbReference type="Proteomes" id="UP000005237">
    <property type="component" value="Unassembled WGS sequence"/>
</dbReference>
<dbReference type="PANTHER" id="PTHR15574:SF40">
    <property type="entry name" value="WD AND TETRATRICOPEPTIDE REPEATS PROTEIN 1"/>
    <property type="match status" value="1"/>
</dbReference>
<dbReference type="InterPro" id="IPR015943">
    <property type="entry name" value="WD40/YVTN_repeat-like_dom_sf"/>
</dbReference>
<evidence type="ECO:0000256" key="3">
    <source>
        <dbReference type="PROSITE-ProRule" id="PRU00221"/>
    </source>
</evidence>
<proteinExistence type="predicted"/>
<feature type="repeat" description="WD" evidence="3">
    <location>
        <begin position="37"/>
        <end position="68"/>
    </location>
</feature>
<evidence type="ECO:0000256" key="2">
    <source>
        <dbReference type="ARBA" id="ARBA00022737"/>
    </source>
</evidence>
<protein>
    <submittedName>
        <fullName evidence="4">WD_REPEATS_REGION domain-containing protein</fullName>
    </submittedName>
</protein>
<dbReference type="InterPro" id="IPR001680">
    <property type="entry name" value="WD40_rpt"/>
</dbReference>
<dbReference type="GO" id="GO:0045717">
    <property type="term" value="P:negative regulation of fatty acid biosynthetic process"/>
    <property type="evidence" value="ECO:0007669"/>
    <property type="project" value="TreeGrafter"/>
</dbReference>
<dbReference type="SUPFAM" id="SSF50978">
    <property type="entry name" value="WD40 repeat-like"/>
    <property type="match status" value="1"/>
</dbReference>
<dbReference type="PANTHER" id="PTHR15574">
    <property type="entry name" value="WD REPEAT DOMAIN-CONTAINING FAMILY"/>
    <property type="match status" value="1"/>
</dbReference>
<dbReference type="EnsemblMetazoa" id="CJA04622.1">
    <property type="protein sequence ID" value="CJA04622.1"/>
    <property type="gene ID" value="WBGene00123827"/>
</dbReference>
<sequence length="151" mass="16837">MYPALERRCERTRAGPLFPDILDENRLVETLENMETLQGHSGCVNTLRWNKSGQILASGSDDRLVKLWRAGAEKCSIETGHDGNVFAVEFLPSSGDKKLVTGAADCVVFMHDVETKASKRWESGGRIKRICTVSNDPHLFWAASEADQRVM</sequence>
<dbReference type="Gene3D" id="2.130.10.10">
    <property type="entry name" value="YVTN repeat-like/Quinoprotein amine dehydrogenase"/>
    <property type="match status" value="1"/>
</dbReference>
<reference evidence="4" key="2">
    <citation type="submission" date="2022-06" db="UniProtKB">
        <authorList>
            <consortium name="EnsemblMetazoa"/>
        </authorList>
    </citation>
    <scope>IDENTIFICATION</scope>
    <source>
        <strain evidence="4">DF5081</strain>
    </source>
</reference>
<dbReference type="PROSITE" id="PS50294">
    <property type="entry name" value="WD_REPEATS_REGION"/>
    <property type="match status" value="1"/>
</dbReference>
<dbReference type="Pfam" id="PF00400">
    <property type="entry name" value="WD40"/>
    <property type="match status" value="2"/>
</dbReference>
<accession>A0A8R1HKS0</accession>
<evidence type="ECO:0000313" key="5">
    <source>
        <dbReference type="Proteomes" id="UP000005237"/>
    </source>
</evidence>
<dbReference type="InterPro" id="IPR045151">
    <property type="entry name" value="DCAF8"/>
</dbReference>
<evidence type="ECO:0000313" key="4">
    <source>
        <dbReference type="EnsemblMetazoa" id="CJA04622.1"/>
    </source>
</evidence>
<organism evidence="4 5">
    <name type="scientific">Caenorhabditis japonica</name>
    <dbReference type="NCBI Taxonomy" id="281687"/>
    <lineage>
        <taxon>Eukaryota</taxon>
        <taxon>Metazoa</taxon>
        <taxon>Ecdysozoa</taxon>
        <taxon>Nematoda</taxon>
        <taxon>Chromadorea</taxon>
        <taxon>Rhabditida</taxon>
        <taxon>Rhabditina</taxon>
        <taxon>Rhabditomorpha</taxon>
        <taxon>Rhabditoidea</taxon>
        <taxon>Rhabditidae</taxon>
        <taxon>Peloderinae</taxon>
        <taxon>Caenorhabditis</taxon>
    </lineage>
</organism>
<keyword evidence="1 3" id="KW-0853">WD repeat</keyword>
<dbReference type="GO" id="GO:0080008">
    <property type="term" value="C:Cul4-RING E3 ubiquitin ligase complex"/>
    <property type="evidence" value="ECO:0007669"/>
    <property type="project" value="TreeGrafter"/>
</dbReference>